<feature type="transmembrane region" description="Helical" evidence="2">
    <location>
        <begin position="78"/>
        <end position="99"/>
    </location>
</feature>
<evidence type="ECO:0000256" key="3">
    <source>
        <dbReference type="SAM" id="SignalP"/>
    </source>
</evidence>
<dbReference type="EMBL" id="KN846954">
    <property type="protein sequence ID" value="KIV77364.1"/>
    <property type="molecule type" value="Genomic_DNA"/>
</dbReference>
<feature type="chain" id="PRO_5002236917" evidence="3">
    <location>
        <begin position="24"/>
        <end position="152"/>
    </location>
</feature>
<dbReference type="OrthoDB" id="4121142at2759"/>
<reference evidence="4 5" key="1">
    <citation type="submission" date="2015-01" db="EMBL/GenBank/DDBJ databases">
        <title>The Genome Sequence of Exophiala sideris CBS121828.</title>
        <authorList>
            <consortium name="The Broad Institute Genomics Platform"/>
            <person name="Cuomo C."/>
            <person name="de Hoog S."/>
            <person name="Gorbushina A."/>
            <person name="Stielow B."/>
            <person name="Teixiera M."/>
            <person name="Abouelleil A."/>
            <person name="Chapman S.B."/>
            <person name="Priest M."/>
            <person name="Young S.K."/>
            <person name="Wortman J."/>
            <person name="Nusbaum C."/>
            <person name="Birren B."/>
        </authorList>
    </citation>
    <scope>NUCLEOTIDE SEQUENCE [LARGE SCALE GENOMIC DNA]</scope>
    <source>
        <strain evidence="4 5">CBS 121828</strain>
    </source>
</reference>
<feature type="signal peptide" evidence="3">
    <location>
        <begin position="1"/>
        <end position="23"/>
    </location>
</feature>
<dbReference type="AlphaFoldDB" id="A0A0D1Y974"/>
<proteinExistence type="predicted"/>
<dbReference type="HOGENOM" id="CLU_1722393_0_0_1"/>
<keyword evidence="2" id="KW-1133">Transmembrane helix</keyword>
<dbReference type="Proteomes" id="UP000053599">
    <property type="component" value="Unassembled WGS sequence"/>
</dbReference>
<keyword evidence="2" id="KW-0472">Membrane</keyword>
<protein>
    <submittedName>
        <fullName evidence="4">Uncharacterized protein</fullName>
    </submittedName>
</protein>
<evidence type="ECO:0000256" key="1">
    <source>
        <dbReference type="SAM" id="MobiDB-lite"/>
    </source>
</evidence>
<accession>A0A0D1Y974</accession>
<evidence type="ECO:0000256" key="2">
    <source>
        <dbReference type="SAM" id="Phobius"/>
    </source>
</evidence>
<keyword evidence="2" id="KW-0812">Transmembrane</keyword>
<name>A0A0D1Y974_9EURO</name>
<keyword evidence="3" id="KW-0732">Signal</keyword>
<organism evidence="4 5">
    <name type="scientific">Exophiala sideris</name>
    <dbReference type="NCBI Taxonomy" id="1016849"/>
    <lineage>
        <taxon>Eukaryota</taxon>
        <taxon>Fungi</taxon>
        <taxon>Dikarya</taxon>
        <taxon>Ascomycota</taxon>
        <taxon>Pezizomycotina</taxon>
        <taxon>Eurotiomycetes</taxon>
        <taxon>Chaetothyriomycetidae</taxon>
        <taxon>Chaetothyriales</taxon>
        <taxon>Herpotrichiellaceae</taxon>
        <taxon>Exophiala</taxon>
    </lineage>
</organism>
<sequence length="152" mass="16434">MAMWTTANLLVSSLLGGPWLVAAFPTSHRGLETPGPLFTGDFNHISAQDHGGILNRRLSESTDNAAQVPMRQGVSDHALVFFLVAVGFFSVSLIWHMYIRSGWDRDGARQIDKAATTAMEMDQLPSDGGGQAESKRKPRGAGRWLSAAIKPA</sequence>
<evidence type="ECO:0000313" key="4">
    <source>
        <dbReference type="EMBL" id="KIV77364.1"/>
    </source>
</evidence>
<feature type="region of interest" description="Disordered" evidence="1">
    <location>
        <begin position="119"/>
        <end position="152"/>
    </location>
</feature>
<gene>
    <name evidence="4" type="ORF">PV11_09164</name>
</gene>
<evidence type="ECO:0000313" key="5">
    <source>
        <dbReference type="Proteomes" id="UP000053599"/>
    </source>
</evidence>